<gene>
    <name evidence="2" type="ORF">A2649_03640</name>
</gene>
<feature type="transmembrane region" description="Helical" evidence="1">
    <location>
        <begin position="66"/>
        <end position="91"/>
    </location>
</feature>
<accession>A0A1F8EBZ9</accession>
<sequence>MPEFEEELGDEDIANQLADQREYYQTEQQLIDFHNEGAKYGHPSYAKYSIVSLLGLITESTDFLDLIGIGIVVSKPVALFLTFVIFLIFWFTNTKQKRAGDYAGKAEEMVEAVTANLAHIERRAFQAAKIARRFGTKRFAARIRISSRLVRRNPLFKFASAGVANLIPFLAVFPWVLLGIYLSYRDEKKSYQNARETAGEIAEQIPELQNT</sequence>
<dbReference type="AlphaFoldDB" id="A0A1F8EBZ9"/>
<dbReference type="EMBL" id="MGJB01000017">
    <property type="protein sequence ID" value="OGM98343.1"/>
    <property type="molecule type" value="Genomic_DNA"/>
</dbReference>
<evidence type="ECO:0000313" key="2">
    <source>
        <dbReference type="EMBL" id="OGM98343.1"/>
    </source>
</evidence>
<feature type="transmembrane region" description="Helical" evidence="1">
    <location>
        <begin position="158"/>
        <end position="182"/>
    </location>
</feature>
<reference evidence="2 3" key="1">
    <citation type="journal article" date="2016" name="Nat. Commun.">
        <title>Thousands of microbial genomes shed light on interconnected biogeochemical processes in an aquifer system.</title>
        <authorList>
            <person name="Anantharaman K."/>
            <person name="Brown C.T."/>
            <person name="Hug L.A."/>
            <person name="Sharon I."/>
            <person name="Castelle C.J."/>
            <person name="Probst A.J."/>
            <person name="Thomas B.C."/>
            <person name="Singh A."/>
            <person name="Wilkins M.J."/>
            <person name="Karaoz U."/>
            <person name="Brodie E.L."/>
            <person name="Williams K.H."/>
            <person name="Hubbard S.S."/>
            <person name="Banfield J.F."/>
        </authorList>
    </citation>
    <scope>NUCLEOTIDE SEQUENCE [LARGE SCALE GENOMIC DNA]</scope>
</reference>
<keyword evidence="1" id="KW-0812">Transmembrane</keyword>
<dbReference type="STRING" id="1802661.A2649_03640"/>
<comment type="caution">
    <text evidence="2">The sequence shown here is derived from an EMBL/GenBank/DDBJ whole genome shotgun (WGS) entry which is preliminary data.</text>
</comment>
<dbReference type="Proteomes" id="UP000176893">
    <property type="component" value="Unassembled WGS sequence"/>
</dbReference>
<organism evidence="2 3">
    <name type="scientific">Candidatus Yanofskybacteria bacterium RIFCSPHIGHO2_01_FULL_41_26</name>
    <dbReference type="NCBI Taxonomy" id="1802661"/>
    <lineage>
        <taxon>Bacteria</taxon>
        <taxon>Candidatus Yanofskyibacteriota</taxon>
    </lineage>
</organism>
<protein>
    <submittedName>
        <fullName evidence="2">Uncharacterized protein</fullName>
    </submittedName>
</protein>
<evidence type="ECO:0000256" key="1">
    <source>
        <dbReference type="SAM" id="Phobius"/>
    </source>
</evidence>
<keyword evidence="1" id="KW-1133">Transmembrane helix</keyword>
<keyword evidence="1" id="KW-0472">Membrane</keyword>
<name>A0A1F8EBZ9_9BACT</name>
<proteinExistence type="predicted"/>
<evidence type="ECO:0000313" key="3">
    <source>
        <dbReference type="Proteomes" id="UP000176893"/>
    </source>
</evidence>